<feature type="transmembrane region" description="Helical" evidence="5">
    <location>
        <begin position="289"/>
        <end position="310"/>
    </location>
</feature>
<dbReference type="PANTHER" id="PTHR11432">
    <property type="entry name" value="NADH DEHYDROGENASE SUBUNIT 1"/>
    <property type="match status" value="1"/>
</dbReference>
<dbReference type="GO" id="GO:0009060">
    <property type="term" value="P:aerobic respiration"/>
    <property type="evidence" value="ECO:0007669"/>
    <property type="project" value="TreeGrafter"/>
</dbReference>
<feature type="transmembrane region" description="Helical" evidence="5">
    <location>
        <begin position="131"/>
        <end position="150"/>
    </location>
</feature>
<feature type="transmembrane region" description="Helical" evidence="5">
    <location>
        <begin position="171"/>
        <end position="188"/>
    </location>
</feature>
<evidence type="ECO:0000256" key="4">
    <source>
        <dbReference type="ARBA" id="ARBA00023136"/>
    </source>
</evidence>
<reference evidence="6" key="2">
    <citation type="submission" date="2022-09" db="EMBL/GenBank/DDBJ databases">
        <authorList>
            <person name="Sun Q."/>
            <person name="Ohkuma M."/>
        </authorList>
    </citation>
    <scope>NUCLEOTIDE SEQUENCE</scope>
    <source>
        <strain evidence="6">JCM 13583</strain>
    </source>
</reference>
<dbReference type="AlphaFoldDB" id="A0AA37BPE0"/>
<comment type="caution">
    <text evidence="6">The sequence shown here is derived from an EMBL/GenBank/DDBJ whole genome shotgun (WGS) entry which is preliminary data.</text>
</comment>
<evidence type="ECO:0000256" key="3">
    <source>
        <dbReference type="ARBA" id="ARBA00022989"/>
    </source>
</evidence>
<dbReference type="HAMAP" id="MF_01350">
    <property type="entry name" value="NDH1_NuoH"/>
    <property type="match status" value="1"/>
</dbReference>
<evidence type="ECO:0000256" key="1">
    <source>
        <dbReference type="ARBA" id="ARBA00004141"/>
    </source>
</evidence>
<accession>A0AA37BPE0</accession>
<organism evidence="6 7">
    <name type="scientific">Thermogymnomonas acidicola</name>
    <dbReference type="NCBI Taxonomy" id="399579"/>
    <lineage>
        <taxon>Archaea</taxon>
        <taxon>Methanobacteriati</taxon>
        <taxon>Thermoplasmatota</taxon>
        <taxon>Thermoplasmata</taxon>
        <taxon>Thermoplasmatales</taxon>
        <taxon>Thermogymnomonas</taxon>
    </lineage>
</organism>
<feature type="transmembrane region" description="Helical" evidence="5">
    <location>
        <begin position="322"/>
        <end position="344"/>
    </location>
</feature>
<dbReference type="GO" id="GO:0016020">
    <property type="term" value="C:membrane"/>
    <property type="evidence" value="ECO:0007669"/>
    <property type="project" value="UniProtKB-SubCell"/>
</dbReference>
<keyword evidence="7" id="KW-1185">Reference proteome</keyword>
<evidence type="ECO:0000256" key="5">
    <source>
        <dbReference type="SAM" id="Phobius"/>
    </source>
</evidence>
<proteinExistence type="inferred from homology"/>
<dbReference type="PANTHER" id="PTHR11432:SF3">
    <property type="entry name" value="NADH-UBIQUINONE OXIDOREDUCTASE CHAIN 1"/>
    <property type="match status" value="1"/>
</dbReference>
<dbReference type="EMBL" id="BMNY01000001">
    <property type="protein sequence ID" value="GGM65958.1"/>
    <property type="molecule type" value="Genomic_DNA"/>
</dbReference>
<feature type="transmembrane region" description="Helical" evidence="5">
    <location>
        <begin position="204"/>
        <end position="224"/>
    </location>
</feature>
<comment type="subcellular location">
    <subcellularLocation>
        <location evidence="1">Membrane</location>
        <topology evidence="1">Multi-pass membrane protein</topology>
    </subcellularLocation>
</comment>
<dbReference type="Proteomes" id="UP000632195">
    <property type="component" value="Unassembled WGS sequence"/>
</dbReference>
<feature type="transmembrane region" description="Helical" evidence="5">
    <location>
        <begin position="20"/>
        <end position="46"/>
    </location>
</feature>
<feature type="transmembrane region" description="Helical" evidence="5">
    <location>
        <begin position="91"/>
        <end position="111"/>
    </location>
</feature>
<keyword evidence="2 5" id="KW-0812">Transmembrane</keyword>
<evidence type="ECO:0000313" key="6">
    <source>
        <dbReference type="EMBL" id="GGM65958.1"/>
    </source>
</evidence>
<dbReference type="NCBIfam" id="NF004741">
    <property type="entry name" value="PRK06076.1-2"/>
    <property type="match status" value="1"/>
</dbReference>
<feature type="transmembrane region" description="Helical" evidence="5">
    <location>
        <begin position="255"/>
        <end position="277"/>
    </location>
</feature>
<dbReference type="RefSeq" id="WP_188679280.1">
    <property type="nucleotide sequence ID" value="NZ_BMNY01000001.1"/>
</dbReference>
<protein>
    <submittedName>
        <fullName evidence="6">NAD(P)H-quinone oxidoreductase subunit 1</fullName>
    </submittedName>
</protein>
<gene>
    <name evidence="6" type="primary">ndhA</name>
    <name evidence="6" type="ORF">GCM10007108_00310</name>
</gene>
<reference evidence="6" key="1">
    <citation type="journal article" date="2014" name="Int. J. Syst. Evol. Microbiol.">
        <title>Complete genome sequence of Corynebacterium casei LMG S-19264T (=DSM 44701T), isolated from a smear-ripened cheese.</title>
        <authorList>
            <consortium name="US DOE Joint Genome Institute (JGI-PGF)"/>
            <person name="Walter F."/>
            <person name="Albersmeier A."/>
            <person name="Kalinowski J."/>
            <person name="Ruckert C."/>
        </authorList>
    </citation>
    <scope>NUCLEOTIDE SEQUENCE</scope>
    <source>
        <strain evidence="6">JCM 13583</strain>
    </source>
</reference>
<keyword evidence="3 5" id="KW-1133">Transmembrane helix</keyword>
<evidence type="ECO:0000313" key="7">
    <source>
        <dbReference type="Proteomes" id="UP000632195"/>
    </source>
</evidence>
<dbReference type="Pfam" id="PF00146">
    <property type="entry name" value="NADHdh"/>
    <property type="match status" value="1"/>
</dbReference>
<dbReference type="GO" id="GO:0003954">
    <property type="term" value="F:NADH dehydrogenase activity"/>
    <property type="evidence" value="ECO:0007669"/>
    <property type="project" value="TreeGrafter"/>
</dbReference>
<evidence type="ECO:0000256" key="2">
    <source>
        <dbReference type="ARBA" id="ARBA00022692"/>
    </source>
</evidence>
<dbReference type="InterPro" id="IPR001694">
    <property type="entry name" value="NADH_UbQ_OxRdtase_su1/FPO"/>
</dbReference>
<sequence>MNVLFRLQAFFSPLGHYASFFFAYLFETIFMLIFATVVFVAMIYIFRKYMARLQLRIGPNRVGKFGTLQLIADSLKLIGKESILPKLRDDMAYKIAPIIVFIGLISAFAIVPYGDFYWIGSLTITHSQVTLILLFAVIAIMPIGEVLAGLASHNKYAILGALRGVAKDVSFEVPMMITAVALVMMASARVPDPLSISGIVSAEFIPYGIPQILGLGVFFIAMIARSSYTPFDMAESDSELVSGHTTEYSGMRFGIFYIGLFGSIFLGSMIVSLLYLGGYNGPGSSDAGFIYLLIKSFILVLIAFTVWLSMPRIRIDRFINMGWKYLLPVAFVNLIIAGFLTLGWSL</sequence>
<keyword evidence="4 5" id="KW-0472">Membrane</keyword>
<name>A0AA37BPE0_9ARCH</name>